<dbReference type="AlphaFoldDB" id="A0A5B7YDS5"/>
<dbReference type="GO" id="GO:0052621">
    <property type="term" value="F:diguanylate cyclase activity"/>
    <property type="evidence" value="ECO:0007669"/>
    <property type="project" value="UniProtKB-EC"/>
</dbReference>
<protein>
    <recommendedName>
        <fullName evidence="2">diguanylate cyclase</fullName>
        <ecNumber evidence="2">2.7.7.65</ecNumber>
    </recommendedName>
</protein>
<dbReference type="GO" id="GO:0005886">
    <property type="term" value="C:plasma membrane"/>
    <property type="evidence" value="ECO:0007669"/>
    <property type="project" value="TreeGrafter"/>
</dbReference>
<evidence type="ECO:0000256" key="1">
    <source>
        <dbReference type="ARBA" id="ARBA00001946"/>
    </source>
</evidence>
<dbReference type="PROSITE" id="PS50887">
    <property type="entry name" value="GGDEF"/>
    <property type="match status" value="1"/>
</dbReference>
<dbReference type="CDD" id="cd01949">
    <property type="entry name" value="GGDEF"/>
    <property type="match status" value="1"/>
</dbReference>
<dbReference type="NCBIfam" id="TIGR00254">
    <property type="entry name" value="GGDEF"/>
    <property type="match status" value="1"/>
</dbReference>
<evidence type="ECO:0000256" key="3">
    <source>
        <dbReference type="ARBA" id="ARBA00034247"/>
    </source>
</evidence>
<dbReference type="RefSeq" id="WP_139756475.1">
    <property type="nucleotide sequence ID" value="NZ_CP039852.1"/>
</dbReference>
<dbReference type="PROSITE" id="PS50112">
    <property type="entry name" value="PAS"/>
    <property type="match status" value="1"/>
</dbReference>
<comment type="cofactor">
    <cofactor evidence="1">
        <name>Mg(2+)</name>
        <dbReference type="ChEBI" id="CHEBI:18420"/>
    </cofactor>
</comment>
<dbReference type="EC" id="2.7.7.65" evidence="2"/>
<dbReference type="Gene3D" id="3.30.70.270">
    <property type="match status" value="1"/>
</dbReference>
<accession>A0A5B7YDS5</accession>
<dbReference type="SUPFAM" id="SSF55073">
    <property type="entry name" value="Nucleotide cyclase"/>
    <property type="match status" value="1"/>
</dbReference>
<sequence>MNIEQMRSVLDSLPDPVFNLSTSGKYVALFGGQDVRYYHDGTSLVGQNLYDVLKPEKADYFVRKINEALTSGEMMVEEYELSDKDILGLPDEGPEDPIWFEGRIQALDFKVDDESVVLWVASNISERYQLEKKLRYWGDTDQLTELYNRRRLEQDLAAHLASFNRYDISTSVLMLDLDNLKSVNDIEGHHKGDEIIVALADILRKQMREADAAYRYGGDEFVIVLPNTEIKQAISFAERLNSQFATHAESLTIGDIAVTVSIGVTAISADDDSHETTLRRADKLLYDAKNKGKNKVTGF</sequence>
<feature type="domain" description="GGDEF" evidence="5">
    <location>
        <begin position="168"/>
        <end position="299"/>
    </location>
</feature>
<dbReference type="Pfam" id="PF00990">
    <property type="entry name" value="GGDEF"/>
    <property type="match status" value="1"/>
</dbReference>
<evidence type="ECO:0000256" key="2">
    <source>
        <dbReference type="ARBA" id="ARBA00012528"/>
    </source>
</evidence>
<dbReference type="SUPFAM" id="SSF55785">
    <property type="entry name" value="PYP-like sensor domain (PAS domain)"/>
    <property type="match status" value="1"/>
</dbReference>
<dbReference type="PANTHER" id="PTHR45138">
    <property type="entry name" value="REGULATORY COMPONENTS OF SENSORY TRANSDUCTION SYSTEM"/>
    <property type="match status" value="1"/>
</dbReference>
<dbReference type="InterPro" id="IPR000014">
    <property type="entry name" value="PAS"/>
</dbReference>
<evidence type="ECO:0000313" key="6">
    <source>
        <dbReference type="EMBL" id="QCZ93731.1"/>
    </source>
</evidence>
<reference evidence="6 7" key="1">
    <citation type="submission" date="2019-04" db="EMBL/GenBank/DDBJ databases">
        <title>Salinimonas iocasae sp. nov., a halophilic bacterium isolated from the outer tube casing of tubeworms in Okinawa Trough.</title>
        <authorList>
            <person name="Zhang H."/>
            <person name="Wang H."/>
            <person name="Li C."/>
        </authorList>
    </citation>
    <scope>NUCLEOTIDE SEQUENCE [LARGE SCALE GENOMIC DNA]</scope>
    <source>
        <strain evidence="6 7">KX18D6</strain>
    </source>
</reference>
<dbReference type="FunFam" id="3.30.70.270:FF:000001">
    <property type="entry name" value="Diguanylate cyclase domain protein"/>
    <property type="match status" value="1"/>
</dbReference>
<comment type="catalytic activity">
    <reaction evidence="3">
        <text>2 GTP = 3',3'-c-di-GMP + 2 diphosphate</text>
        <dbReference type="Rhea" id="RHEA:24898"/>
        <dbReference type="ChEBI" id="CHEBI:33019"/>
        <dbReference type="ChEBI" id="CHEBI:37565"/>
        <dbReference type="ChEBI" id="CHEBI:58805"/>
        <dbReference type="EC" id="2.7.7.65"/>
    </reaction>
</comment>
<keyword evidence="7" id="KW-1185">Reference proteome</keyword>
<dbReference type="InterPro" id="IPR035965">
    <property type="entry name" value="PAS-like_dom_sf"/>
</dbReference>
<dbReference type="SMART" id="SM00267">
    <property type="entry name" value="GGDEF"/>
    <property type="match status" value="1"/>
</dbReference>
<dbReference type="GO" id="GO:0043709">
    <property type="term" value="P:cell adhesion involved in single-species biofilm formation"/>
    <property type="evidence" value="ECO:0007669"/>
    <property type="project" value="TreeGrafter"/>
</dbReference>
<evidence type="ECO:0000313" key="7">
    <source>
        <dbReference type="Proteomes" id="UP000304912"/>
    </source>
</evidence>
<dbReference type="InterPro" id="IPR000160">
    <property type="entry name" value="GGDEF_dom"/>
</dbReference>
<dbReference type="InterPro" id="IPR050469">
    <property type="entry name" value="Diguanylate_Cyclase"/>
</dbReference>
<proteinExistence type="predicted"/>
<dbReference type="GO" id="GO:1902201">
    <property type="term" value="P:negative regulation of bacterial-type flagellum-dependent cell motility"/>
    <property type="evidence" value="ECO:0007669"/>
    <property type="project" value="TreeGrafter"/>
</dbReference>
<dbReference type="OrthoDB" id="9812260at2"/>
<gene>
    <name evidence="6" type="ORF">FBQ74_09600</name>
</gene>
<evidence type="ECO:0000259" key="4">
    <source>
        <dbReference type="PROSITE" id="PS50112"/>
    </source>
</evidence>
<dbReference type="Gene3D" id="3.30.450.20">
    <property type="entry name" value="PAS domain"/>
    <property type="match status" value="1"/>
</dbReference>
<dbReference type="KEGG" id="salk:FBQ74_09600"/>
<dbReference type="InterPro" id="IPR043128">
    <property type="entry name" value="Rev_trsase/Diguanyl_cyclase"/>
</dbReference>
<organism evidence="6 7">
    <name type="scientific">Salinimonas iocasae</name>
    <dbReference type="NCBI Taxonomy" id="2572577"/>
    <lineage>
        <taxon>Bacteria</taxon>
        <taxon>Pseudomonadati</taxon>
        <taxon>Pseudomonadota</taxon>
        <taxon>Gammaproteobacteria</taxon>
        <taxon>Alteromonadales</taxon>
        <taxon>Alteromonadaceae</taxon>
        <taxon>Alteromonas/Salinimonas group</taxon>
        <taxon>Salinimonas</taxon>
    </lineage>
</organism>
<dbReference type="Proteomes" id="UP000304912">
    <property type="component" value="Chromosome"/>
</dbReference>
<dbReference type="InterPro" id="IPR029787">
    <property type="entry name" value="Nucleotide_cyclase"/>
</dbReference>
<dbReference type="PANTHER" id="PTHR45138:SF9">
    <property type="entry name" value="DIGUANYLATE CYCLASE DGCM-RELATED"/>
    <property type="match status" value="1"/>
</dbReference>
<dbReference type="EMBL" id="CP039852">
    <property type="protein sequence ID" value="QCZ93731.1"/>
    <property type="molecule type" value="Genomic_DNA"/>
</dbReference>
<feature type="domain" description="PAS" evidence="4">
    <location>
        <begin position="2"/>
        <end position="72"/>
    </location>
</feature>
<name>A0A5B7YDS5_9ALTE</name>
<evidence type="ECO:0000259" key="5">
    <source>
        <dbReference type="PROSITE" id="PS50887"/>
    </source>
</evidence>